<proteinExistence type="predicted"/>
<dbReference type="eggNOG" id="COG3063">
    <property type="taxonomic scope" value="Bacteria"/>
</dbReference>
<protein>
    <submittedName>
        <fullName evidence="3">Uncharacterized protein</fullName>
    </submittedName>
</protein>
<accession>E1QE99</accession>
<keyword evidence="2" id="KW-0732">Signal</keyword>
<dbReference type="PROSITE" id="PS50005">
    <property type="entry name" value="TPR"/>
    <property type="match status" value="1"/>
</dbReference>
<dbReference type="EMBL" id="CP002085">
    <property type="protein sequence ID" value="ADK83885.1"/>
    <property type="molecule type" value="Genomic_DNA"/>
</dbReference>
<dbReference type="SUPFAM" id="SSF48452">
    <property type="entry name" value="TPR-like"/>
    <property type="match status" value="1"/>
</dbReference>
<dbReference type="RefSeq" id="WP_013257340.1">
    <property type="nucleotide sequence ID" value="NC_014365.1"/>
</dbReference>
<feature type="repeat" description="TPR" evidence="1">
    <location>
        <begin position="37"/>
        <end position="70"/>
    </location>
</feature>
<keyword evidence="1" id="KW-0802">TPR repeat</keyword>
<dbReference type="Proteomes" id="UP000009047">
    <property type="component" value="Chromosome"/>
</dbReference>
<evidence type="ECO:0000256" key="1">
    <source>
        <dbReference type="PROSITE-ProRule" id="PRU00339"/>
    </source>
</evidence>
<dbReference type="InterPro" id="IPR019734">
    <property type="entry name" value="TPR_rpt"/>
</dbReference>
<evidence type="ECO:0000256" key="2">
    <source>
        <dbReference type="SAM" id="SignalP"/>
    </source>
</evidence>
<dbReference type="OrthoDB" id="5526198at2"/>
<dbReference type="AlphaFoldDB" id="E1QE99"/>
<sequence>MKNKRMALAMALALVLGLTLAATAQQGSTPAGDPQAAAESLRFGQESFQRGLYGQAKAYFKQALQADPSSETAWSFYDLCVIYDVAEQVKKAGRVVSTDAASPAPAAAAAAPPAPAPAPAMPAPPKAGGGMVIGHDEGC</sequence>
<feature type="chain" id="PRO_5003150203" evidence="2">
    <location>
        <begin position="25"/>
        <end position="139"/>
    </location>
</feature>
<name>E1QE99_DESB2</name>
<gene>
    <name evidence="3" type="ordered locus">Deba_0513</name>
</gene>
<reference evidence="3 4" key="1">
    <citation type="journal article" date="2010" name="Stand. Genomic Sci.">
        <title>Complete genome sequence of Desulfarculus baarsii type strain (2st14).</title>
        <authorList>
            <person name="Sun H."/>
            <person name="Spring S."/>
            <person name="Lapidus A."/>
            <person name="Davenport K."/>
            <person name="Del Rio T.G."/>
            <person name="Tice H."/>
            <person name="Nolan M."/>
            <person name="Copeland A."/>
            <person name="Cheng J.F."/>
            <person name="Lucas S."/>
            <person name="Tapia R."/>
            <person name="Goodwin L."/>
            <person name="Pitluck S."/>
            <person name="Ivanova N."/>
            <person name="Pagani I."/>
            <person name="Mavromatis K."/>
            <person name="Ovchinnikova G."/>
            <person name="Pati A."/>
            <person name="Chen A."/>
            <person name="Palaniappan K."/>
            <person name="Hauser L."/>
            <person name="Chang Y.J."/>
            <person name="Jeffries C.D."/>
            <person name="Detter J.C."/>
            <person name="Han C."/>
            <person name="Rohde M."/>
            <person name="Brambilla E."/>
            <person name="Goker M."/>
            <person name="Woyke T."/>
            <person name="Bristow J."/>
            <person name="Eisen J.A."/>
            <person name="Markowitz V."/>
            <person name="Hugenholtz P."/>
            <person name="Kyrpides N.C."/>
            <person name="Klenk H.P."/>
            <person name="Land M."/>
        </authorList>
    </citation>
    <scope>NUCLEOTIDE SEQUENCE [LARGE SCALE GENOMIC DNA]</scope>
    <source>
        <strain evidence="4">ATCC 33931 / DSM 2075 / LMG 7858 / VKM B-1802 / 2st14</strain>
    </source>
</reference>
<organism evidence="3 4">
    <name type="scientific">Desulfarculus baarsii (strain ATCC 33931 / DSM 2075 / LMG 7858 / VKM B-1802 / 2st14)</name>
    <dbReference type="NCBI Taxonomy" id="644282"/>
    <lineage>
        <taxon>Bacteria</taxon>
        <taxon>Pseudomonadati</taxon>
        <taxon>Thermodesulfobacteriota</taxon>
        <taxon>Desulfarculia</taxon>
        <taxon>Desulfarculales</taxon>
        <taxon>Desulfarculaceae</taxon>
        <taxon>Desulfarculus</taxon>
    </lineage>
</organism>
<keyword evidence="4" id="KW-1185">Reference proteome</keyword>
<dbReference type="InterPro" id="IPR011990">
    <property type="entry name" value="TPR-like_helical_dom_sf"/>
</dbReference>
<evidence type="ECO:0000313" key="4">
    <source>
        <dbReference type="Proteomes" id="UP000009047"/>
    </source>
</evidence>
<dbReference type="Gene3D" id="1.25.40.10">
    <property type="entry name" value="Tetratricopeptide repeat domain"/>
    <property type="match status" value="1"/>
</dbReference>
<evidence type="ECO:0000313" key="3">
    <source>
        <dbReference type="EMBL" id="ADK83885.1"/>
    </source>
</evidence>
<feature type="signal peptide" evidence="2">
    <location>
        <begin position="1"/>
        <end position="24"/>
    </location>
</feature>
<dbReference type="KEGG" id="dbr:Deba_0513"/>
<dbReference type="STRING" id="644282.Deba_0513"/>
<dbReference type="HOGENOM" id="CLU_1841881_0_0_7"/>